<evidence type="ECO:0008006" key="4">
    <source>
        <dbReference type="Google" id="ProtNLM"/>
    </source>
</evidence>
<dbReference type="InterPro" id="IPR013780">
    <property type="entry name" value="Glyco_hydro_b"/>
</dbReference>
<protein>
    <recommendedName>
        <fullName evidence="4">Dextranase</fullName>
    </recommendedName>
</protein>
<keyword evidence="3" id="KW-1185">Reference proteome</keyword>
<gene>
    <name evidence="2" type="ORF">EHS13_25300</name>
</gene>
<dbReference type="EMBL" id="CP034235">
    <property type="protein sequence ID" value="QGQ97971.1"/>
    <property type="molecule type" value="Genomic_DNA"/>
</dbReference>
<accession>A0A6B8RNP4</accession>
<evidence type="ECO:0000256" key="1">
    <source>
        <dbReference type="ARBA" id="ARBA00022729"/>
    </source>
</evidence>
<dbReference type="InterPro" id="IPR017853">
    <property type="entry name" value="GH"/>
</dbReference>
<dbReference type="Gene3D" id="3.20.20.80">
    <property type="entry name" value="Glycosidases"/>
    <property type="match status" value="1"/>
</dbReference>
<dbReference type="AlphaFoldDB" id="A0A6B8RNP4"/>
<reference evidence="3" key="1">
    <citation type="submission" date="2018-11" db="EMBL/GenBank/DDBJ databases">
        <title>Complete genome sequence of Paenibacillus sp. ML311-T8.</title>
        <authorList>
            <person name="Nam Y.-D."/>
            <person name="Kang J."/>
            <person name="Chung W.-H."/>
            <person name="Park Y.S."/>
        </authorList>
    </citation>
    <scope>NUCLEOTIDE SEQUENCE [LARGE SCALE GENOMIC DNA]</scope>
    <source>
        <strain evidence="3">ML311-T8</strain>
    </source>
</reference>
<evidence type="ECO:0000313" key="2">
    <source>
        <dbReference type="EMBL" id="QGQ97971.1"/>
    </source>
</evidence>
<dbReference type="Pfam" id="PF13199">
    <property type="entry name" value="Glyco_hydro_66"/>
    <property type="match status" value="1"/>
</dbReference>
<name>A0A6B8RNP4_9BACL</name>
<dbReference type="SUPFAM" id="SSF51445">
    <property type="entry name" value="(Trans)glycosidases"/>
    <property type="match status" value="1"/>
</dbReference>
<dbReference type="KEGG" id="ppsc:EHS13_25300"/>
<keyword evidence="1" id="KW-0732">Signal</keyword>
<dbReference type="Proteomes" id="UP000426246">
    <property type="component" value="Chromosome"/>
</dbReference>
<organism evidence="2 3">
    <name type="scientific">Paenibacillus psychroresistens</name>
    <dbReference type="NCBI Taxonomy" id="1778678"/>
    <lineage>
        <taxon>Bacteria</taxon>
        <taxon>Bacillati</taxon>
        <taxon>Bacillota</taxon>
        <taxon>Bacilli</taxon>
        <taxon>Bacillales</taxon>
        <taxon>Paenibacillaceae</taxon>
        <taxon>Paenibacillus</taxon>
    </lineage>
</organism>
<dbReference type="CDD" id="cd14745">
    <property type="entry name" value="GH66"/>
    <property type="match status" value="1"/>
</dbReference>
<sequence>MDKTMTKQHLIQLIPSKAQYKPNEEIVLYLHSKLEEIARYQWCLYDLEQLILSGEGEIRVGITGIEIPTISTGSGAYGVFVKVTNGDNIKLEAETAFDIAEHWHEAPRYGFLSDFKPGEAADNTDVEFLNKHHINIVQFYDWMYRHDQLVPEVDDFTDPLGREISLQVVREKIAGLREHGIASMAYAAVYASLADYAAKFPDQVLYRNDGVPYSLGSFFYIMDISTDSAWTPHIIAEFLKVLELGFDGLHLDQYGMPKKAIRTLNGKKEVVALKQLYPAFINRTREVIAPRYPVAGLIFNNVSNYPVHTTANALQDIIYIEVWDPMTYLRDLKQLIDRARELSGKQVVLAAYLPAFHPERAAPLAEAEFGATLVMATIFASGGYHLLLGEQENVLTEGYYPKYGFVSDRFKQTLTFYYDFIVMYRHLLYDFQLEDISLTFSGGINTEISFHKDDIIFSPNQHVNSVWTIVKEKPGYLILHAINLIGLDNDVWHQGKKQAPAYLDKIEVTIEMLEEIEGVYWATPDGNSIQAKALDYNWVTRDDYNGRYIRFVLPELSYWSMVYVKTKHGVATA</sequence>
<dbReference type="Gene3D" id="2.60.40.1180">
    <property type="entry name" value="Golgi alpha-mannosidase II"/>
    <property type="match status" value="1"/>
</dbReference>
<proteinExistence type="predicted"/>
<dbReference type="InterPro" id="IPR025092">
    <property type="entry name" value="Glyco_hydro_66"/>
</dbReference>
<evidence type="ECO:0000313" key="3">
    <source>
        <dbReference type="Proteomes" id="UP000426246"/>
    </source>
</evidence>